<evidence type="ECO:0000313" key="2">
    <source>
        <dbReference type="EMBL" id="SPD17996.1"/>
    </source>
</evidence>
<proteinExistence type="predicted"/>
<dbReference type="EMBL" id="OIVN01004550">
    <property type="protein sequence ID" value="SPD17996.1"/>
    <property type="molecule type" value="Genomic_DNA"/>
</dbReference>
<protein>
    <recommendedName>
        <fullName evidence="3">Reverse transcriptase Ty1/copia-type domain-containing protein</fullName>
    </recommendedName>
</protein>
<organism evidence="1">
    <name type="scientific">Fagus sylvatica</name>
    <name type="common">Beechnut</name>
    <dbReference type="NCBI Taxonomy" id="28930"/>
    <lineage>
        <taxon>Eukaryota</taxon>
        <taxon>Viridiplantae</taxon>
        <taxon>Streptophyta</taxon>
        <taxon>Embryophyta</taxon>
        <taxon>Tracheophyta</taxon>
        <taxon>Spermatophyta</taxon>
        <taxon>Magnoliopsida</taxon>
        <taxon>eudicotyledons</taxon>
        <taxon>Gunneridae</taxon>
        <taxon>Pentapetalae</taxon>
        <taxon>rosids</taxon>
        <taxon>fabids</taxon>
        <taxon>Fagales</taxon>
        <taxon>Fagaceae</taxon>
        <taxon>Fagus</taxon>
    </lineage>
</organism>
<evidence type="ECO:0008006" key="3">
    <source>
        <dbReference type="Google" id="ProtNLM"/>
    </source>
</evidence>
<accession>A0A2N9GPB3</accession>
<dbReference type="PANTHER" id="PTHR11439">
    <property type="entry name" value="GAG-POL-RELATED RETROTRANSPOSON"/>
    <property type="match status" value="1"/>
</dbReference>
<dbReference type="InterPro" id="IPR043502">
    <property type="entry name" value="DNA/RNA_pol_sf"/>
</dbReference>
<name>A0A2N9GPB3_FAGSY</name>
<dbReference type="CDD" id="cd09272">
    <property type="entry name" value="RNase_HI_RT_Ty1"/>
    <property type="match status" value="1"/>
</dbReference>
<dbReference type="PANTHER" id="PTHR11439:SF524">
    <property type="entry name" value="RNA-DIRECTED DNA POLYMERASE, PROTEIN KINASE RLK-PELLE-DLSV FAMILY"/>
    <property type="match status" value="1"/>
</dbReference>
<sequence>MPSKGCQLPTCDELYLDPTHYRSIIGGLQYLTFTRPDISYSVNFVCQYMHAPTMAPYKIVEYADWAGCHTSRRSTTGFCTFLGGNCISWSAKKQSTVARSSAEAEYCSMASTAAEITWLSFLLRDLGIPLSHPPILHCDNLSALHMTINPVFHGRTKHIELDYHFVREKVAFGSLETCFVSSTSQLADIFTKPLPKASFLHLRTKLGLCPDPRPSLKGSDNTTHSNA</sequence>
<gene>
    <name evidence="1" type="ORF">FSB_LOCUS29063</name>
    <name evidence="2" type="ORF">FSB_LOCUS45878</name>
</gene>
<evidence type="ECO:0000313" key="1">
    <source>
        <dbReference type="EMBL" id="SPD01181.1"/>
    </source>
</evidence>
<dbReference type="EMBL" id="OIVN01002168">
    <property type="protein sequence ID" value="SPD01181.1"/>
    <property type="molecule type" value="Genomic_DNA"/>
</dbReference>
<dbReference type="AlphaFoldDB" id="A0A2N9GPB3"/>
<reference evidence="1" key="1">
    <citation type="submission" date="2018-02" db="EMBL/GenBank/DDBJ databases">
        <authorList>
            <person name="Cohen D.B."/>
            <person name="Kent A.D."/>
        </authorList>
    </citation>
    <scope>NUCLEOTIDE SEQUENCE</scope>
</reference>
<dbReference type="SUPFAM" id="SSF56672">
    <property type="entry name" value="DNA/RNA polymerases"/>
    <property type="match status" value="1"/>
</dbReference>